<comment type="caution">
    <text evidence="1">The sequence shown here is derived from an EMBL/GenBank/DDBJ whole genome shotgun (WGS) entry which is preliminary data.</text>
</comment>
<organism evidence="1 2">
    <name type="scientific">Spongiactinospora rosea</name>
    <dbReference type="NCBI Taxonomy" id="2248750"/>
    <lineage>
        <taxon>Bacteria</taxon>
        <taxon>Bacillati</taxon>
        <taxon>Actinomycetota</taxon>
        <taxon>Actinomycetes</taxon>
        <taxon>Streptosporangiales</taxon>
        <taxon>Streptosporangiaceae</taxon>
        <taxon>Spongiactinospora</taxon>
    </lineage>
</organism>
<keyword evidence="2" id="KW-1185">Reference proteome</keyword>
<name>A0A366LUN8_9ACTN</name>
<proteinExistence type="predicted"/>
<evidence type="ECO:0000313" key="2">
    <source>
        <dbReference type="Proteomes" id="UP000253303"/>
    </source>
</evidence>
<dbReference type="Proteomes" id="UP000253303">
    <property type="component" value="Unassembled WGS sequence"/>
</dbReference>
<gene>
    <name evidence="1" type="ORF">DP939_25515</name>
</gene>
<sequence length="81" mass="9044">MAILRRSSGGLEKRLIADAIARRYPQLDREQTERFADEVVRQIAHAIRTGKNLAFIQVVDGEVQVDVISLVESVVGKAITR</sequence>
<dbReference type="AlphaFoldDB" id="A0A366LUN8"/>
<accession>A0A366LUN8</accession>
<reference evidence="1 2" key="1">
    <citation type="submission" date="2018-06" db="EMBL/GenBank/DDBJ databases">
        <title>Sphaerisporangium craniellae sp. nov., isolated from a marine sponge in the South China Sea.</title>
        <authorList>
            <person name="Li L."/>
        </authorList>
    </citation>
    <scope>NUCLEOTIDE SEQUENCE [LARGE SCALE GENOMIC DNA]</scope>
    <source>
        <strain evidence="1 2">LHW63015</strain>
    </source>
</reference>
<dbReference type="RefSeq" id="WP_113983309.1">
    <property type="nucleotide sequence ID" value="NZ_QMEY01000012.1"/>
</dbReference>
<protein>
    <submittedName>
        <fullName evidence="1">Uncharacterized protein</fullName>
    </submittedName>
</protein>
<evidence type="ECO:0000313" key="1">
    <source>
        <dbReference type="EMBL" id="RBQ17300.1"/>
    </source>
</evidence>
<dbReference type="EMBL" id="QMEY01000012">
    <property type="protein sequence ID" value="RBQ17300.1"/>
    <property type="molecule type" value="Genomic_DNA"/>
</dbReference>